<dbReference type="Gene3D" id="1.10.238.10">
    <property type="entry name" value="EF-hand"/>
    <property type="match status" value="1"/>
</dbReference>
<feature type="coiled-coil region" evidence="7">
    <location>
        <begin position="196"/>
        <end position="286"/>
    </location>
</feature>
<feature type="domain" description="EF-hand" evidence="9">
    <location>
        <begin position="278"/>
        <end position="313"/>
    </location>
</feature>
<dbReference type="Proteomes" id="UP000759131">
    <property type="component" value="Unassembled WGS sequence"/>
</dbReference>
<gene>
    <name evidence="11" type="ORF">OSB1V03_LOCUS14993</name>
</gene>
<dbReference type="InterPro" id="IPR036055">
    <property type="entry name" value="LDL_receptor-like_sf"/>
</dbReference>
<keyword evidence="2" id="KW-0732">Signal</keyword>
<comment type="caution">
    <text evidence="6">Lacks conserved residue(s) required for the propagation of feature annotation.</text>
</comment>
<dbReference type="Pfam" id="PF13202">
    <property type="entry name" value="EF-hand_5"/>
    <property type="match status" value="1"/>
</dbReference>
<evidence type="ECO:0000256" key="4">
    <source>
        <dbReference type="ARBA" id="ARBA00022837"/>
    </source>
</evidence>
<dbReference type="InterPro" id="IPR018247">
    <property type="entry name" value="EF_Hand_1_Ca_BS"/>
</dbReference>
<evidence type="ECO:0000256" key="5">
    <source>
        <dbReference type="ARBA" id="ARBA00023157"/>
    </source>
</evidence>
<dbReference type="PANTHER" id="PTHR12630">
    <property type="entry name" value="N-LINKED OLIGOSACCHARIDE PROCESSING"/>
    <property type="match status" value="1"/>
</dbReference>
<evidence type="ECO:0000256" key="3">
    <source>
        <dbReference type="ARBA" id="ARBA00022824"/>
    </source>
</evidence>
<evidence type="ECO:0000256" key="6">
    <source>
        <dbReference type="PROSITE-ProRule" id="PRU00124"/>
    </source>
</evidence>
<keyword evidence="5" id="KW-1015">Disulfide bond</keyword>
<evidence type="ECO:0000259" key="10">
    <source>
        <dbReference type="PROSITE" id="PS51914"/>
    </source>
</evidence>
<dbReference type="InterPro" id="IPR002048">
    <property type="entry name" value="EF_hand_dom"/>
</dbReference>
<protein>
    <recommendedName>
        <fullName evidence="1">Glucosidase 2 subunit beta</fullName>
    </recommendedName>
</protein>
<dbReference type="PANTHER" id="PTHR12630:SF1">
    <property type="entry name" value="GLUCOSIDASE 2 SUBUNIT BETA"/>
    <property type="match status" value="1"/>
</dbReference>
<dbReference type="InterPro" id="IPR036607">
    <property type="entry name" value="PRKCSH"/>
</dbReference>
<dbReference type="SUPFAM" id="SSF47473">
    <property type="entry name" value="EF-hand"/>
    <property type="match status" value="1"/>
</dbReference>
<keyword evidence="7" id="KW-0175">Coiled coil</keyword>
<accession>A0A7R9L4B4</accession>
<organism evidence="11">
    <name type="scientific">Medioppia subpectinata</name>
    <dbReference type="NCBI Taxonomy" id="1979941"/>
    <lineage>
        <taxon>Eukaryota</taxon>
        <taxon>Metazoa</taxon>
        <taxon>Ecdysozoa</taxon>
        <taxon>Arthropoda</taxon>
        <taxon>Chelicerata</taxon>
        <taxon>Arachnida</taxon>
        <taxon>Acari</taxon>
        <taxon>Acariformes</taxon>
        <taxon>Sarcoptiformes</taxon>
        <taxon>Oribatida</taxon>
        <taxon>Brachypylina</taxon>
        <taxon>Oppioidea</taxon>
        <taxon>Oppiidae</taxon>
        <taxon>Medioppia</taxon>
    </lineage>
</organism>
<dbReference type="InterPro" id="IPR011992">
    <property type="entry name" value="EF-hand-dom_pair"/>
</dbReference>
<dbReference type="InterPro" id="IPR048741">
    <property type="entry name" value="Pus10-like_C"/>
</dbReference>
<dbReference type="AlphaFoldDB" id="A0A7R9L4B4"/>
<evidence type="ECO:0000313" key="11">
    <source>
        <dbReference type="EMBL" id="CAD7634597.1"/>
    </source>
</evidence>
<dbReference type="Pfam" id="PF12999">
    <property type="entry name" value="PRKCSH-like"/>
    <property type="match status" value="1"/>
</dbReference>
<feature type="compositionally biased region" description="Acidic residues" evidence="8">
    <location>
        <begin position="397"/>
        <end position="407"/>
    </location>
</feature>
<evidence type="ECO:0000256" key="2">
    <source>
        <dbReference type="ARBA" id="ARBA00022729"/>
    </source>
</evidence>
<dbReference type="PROSITE" id="PS51914">
    <property type="entry name" value="MRH"/>
    <property type="match status" value="1"/>
</dbReference>
<dbReference type="OrthoDB" id="28322at2759"/>
<dbReference type="EMBL" id="OC869519">
    <property type="protein sequence ID" value="CAD7634597.1"/>
    <property type="molecule type" value="Genomic_DNA"/>
</dbReference>
<dbReference type="InterPro" id="IPR044865">
    <property type="entry name" value="MRH_dom"/>
</dbReference>
<dbReference type="Pfam" id="PF21238">
    <property type="entry name" value="Pus10_C"/>
    <property type="match status" value="1"/>
</dbReference>
<dbReference type="InterPro" id="IPR039794">
    <property type="entry name" value="Gtb1-like"/>
</dbReference>
<keyword evidence="3" id="KW-0256">Endoplasmic reticulum</keyword>
<dbReference type="InterPro" id="IPR028146">
    <property type="entry name" value="PRKCSH_N"/>
</dbReference>
<dbReference type="InterPro" id="IPR009011">
    <property type="entry name" value="Man6P_isomerase_rcpt-bd_dom_sf"/>
</dbReference>
<reference evidence="11" key="1">
    <citation type="submission" date="2020-11" db="EMBL/GenBank/DDBJ databases">
        <authorList>
            <person name="Tran Van P."/>
        </authorList>
    </citation>
    <scope>NUCLEOTIDE SEQUENCE</scope>
</reference>
<feature type="non-terminal residue" evidence="11">
    <location>
        <position position="1"/>
    </location>
</feature>
<dbReference type="GO" id="GO:0017177">
    <property type="term" value="C:glucosidase II complex"/>
    <property type="evidence" value="ECO:0007669"/>
    <property type="project" value="TreeGrafter"/>
</dbReference>
<dbReference type="PROSITE" id="PS00018">
    <property type="entry name" value="EF_HAND_1"/>
    <property type="match status" value="1"/>
</dbReference>
<dbReference type="Gene3D" id="3.30.70.3190">
    <property type="match status" value="1"/>
</dbReference>
<proteinExistence type="predicted"/>
<dbReference type="SUPFAM" id="SSF50911">
    <property type="entry name" value="Mannose 6-phosphate receptor domain"/>
    <property type="match status" value="1"/>
</dbReference>
<evidence type="ECO:0000256" key="7">
    <source>
        <dbReference type="SAM" id="Coils"/>
    </source>
</evidence>
<dbReference type="GO" id="GO:0005509">
    <property type="term" value="F:calcium ion binding"/>
    <property type="evidence" value="ECO:0007669"/>
    <property type="project" value="InterPro"/>
</dbReference>
<evidence type="ECO:0000256" key="8">
    <source>
        <dbReference type="SAM" id="MobiDB-lite"/>
    </source>
</evidence>
<evidence type="ECO:0000313" key="12">
    <source>
        <dbReference type="Proteomes" id="UP000759131"/>
    </source>
</evidence>
<keyword evidence="12" id="KW-1185">Reference proteome</keyword>
<keyword evidence="4" id="KW-0106">Calcium</keyword>
<dbReference type="Gene3D" id="2.70.130.10">
    <property type="entry name" value="Mannose-6-phosphate receptor binding domain"/>
    <property type="match status" value="1"/>
</dbReference>
<evidence type="ECO:0000259" key="9">
    <source>
        <dbReference type="PROSITE" id="PS50222"/>
    </source>
</evidence>
<dbReference type="GO" id="GO:0006491">
    <property type="term" value="P:N-glycan processing"/>
    <property type="evidence" value="ECO:0007669"/>
    <property type="project" value="TreeGrafter"/>
</dbReference>
<dbReference type="InterPro" id="IPR002172">
    <property type="entry name" value="LDrepeatLR_classA_rpt"/>
</dbReference>
<dbReference type="Gene3D" id="4.10.400.10">
    <property type="entry name" value="Low-density Lipoprotein Receptor"/>
    <property type="match status" value="1"/>
</dbReference>
<feature type="domain" description="MRH" evidence="10">
    <location>
        <begin position="486"/>
        <end position="587"/>
    </location>
</feature>
<dbReference type="PROSITE" id="PS50068">
    <property type="entry name" value="LDLRA_2"/>
    <property type="match status" value="1"/>
</dbReference>
<dbReference type="EMBL" id="CAJPIZ010014944">
    <property type="protein sequence ID" value="CAG2115027.1"/>
    <property type="molecule type" value="Genomic_DNA"/>
</dbReference>
<evidence type="ECO:0000256" key="1">
    <source>
        <dbReference type="ARBA" id="ARBA00022387"/>
    </source>
</evidence>
<name>A0A7R9L4B4_9ACAR</name>
<dbReference type="Pfam" id="PF13015">
    <property type="entry name" value="PRKCSH_1"/>
    <property type="match status" value="1"/>
</dbReference>
<dbReference type="PROSITE" id="PS50222">
    <property type="entry name" value="EF_HAND_2"/>
    <property type="match status" value="1"/>
</dbReference>
<sequence length="601" mass="68302">VYKLTAERVTEEVVSDEHKPFIDRIFYLNLTAEAGTYIKEFVHSDFGRTVPSLATILGGDCAADIIQLDVMIGSKAPQKCSDLEECLSTKIFYDPNKDFQCLDGSASVPFMLVNDDYCDCDDGSDEPGTNACPNGLFHCSNLGYVESLIPSSRVNDGICDCCDASDEYNSSAQCPNNCLEMGEQLRQEREHHLVLLKEGNAIREQYINEAKQKKENSRRELEELKRQKVEVEDEKNAKDAVKKDAEEREKAALDVYKEIEDQMKREREEEEQKKQQEEDRKFAEQAFNDMDLNKDGLLSYTEVQEFSKFDKDGDGVVSEDEAKFFIHAATEMAFDEFVESGWVIMKPFYMKDKTLHDFQTHEQNEGLETNPSEPDPSPDVNTEEEPIDETNTGESEAVPEEEDDVEDTPPPFFPPKDAEPEATTTTQPTVEYDDQTKQLIEKAKVAKEAYSEIEGKFLDINNKIREIEVTLETDYGPNDEFMALQGQCFELTDLEYTYKLCPFDSASQRPKVGGSETSLGRWGKWDGDDNNKYSRMKFEGGAQCWNGPVRSVTVHLSCGTENEVLAASEPSRCEYAFDFRTPAVCWSQSHNEDERHLHSEL</sequence>
<feature type="region of interest" description="Disordered" evidence="8">
    <location>
        <begin position="361"/>
        <end position="430"/>
    </location>
</feature>